<dbReference type="OrthoDB" id="3062174at2759"/>
<feature type="region of interest" description="Disordered" evidence="1">
    <location>
        <begin position="217"/>
        <end position="268"/>
    </location>
</feature>
<protein>
    <submittedName>
        <fullName evidence="4">Uncharacterized protein</fullName>
    </submittedName>
</protein>
<feature type="signal peptide" evidence="3">
    <location>
        <begin position="1"/>
        <end position="23"/>
    </location>
</feature>
<feature type="chain" id="PRO_5002206053" evidence="3">
    <location>
        <begin position="24"/>
        <end position="627"/>
    </location>
</feature>
<sequence length="627" mass="69648">MFSSLPPTLFLLLLSMLMGPTTAQDQTGRWDVLKGPKEESSCELQNQLNAFCLYQSAQGYKGTRRQATNDTAPSKCTCNSVFFNIWSACSYSSGNNTLPIYSSWAARCQSSSVSVSESAQWVLSPSGVGPGMDFPGWAKLPVPGNGTFDMMQAVSVAIAHPRTSAKIMFISVVVGVTSGLLVFLLFFGWQRRENVARKSTFQKLWYSIRTRKLRSVQQEEPKSDWTIDRAEEPSQPQEEEFVFVHPPSPTPPVSPHEEPLRSRWSDSIHAPPSIMDNRRPLRSIWGENIARRVKAVPGLISKPWKPGPIRVTAAPARRGFRMDTYDRTFGLVSPGYTPTSVHPNRFHETIHEDDEEQNADADGHQRQQSIHDADDDERMTLISDHDRTHNDVFLISRNGTDFNTLGSSPTNSNVSPSDDRPVPQQNQRSRKPKVPHPLPSPPAPNTLQSNGAGPSHSSALRPIIRERSESNLQRPRAIARQTSTEQPHHRAPSLHDSIDIDFEAASISRRSSNQSFRSPAMHQRSISQPGLVGIDEVYPDPYAPTNHRRGLSADDTASFYLTPKNAAYPPSQGHQLSVENLIPRRTDPVMLFPGSVRGAGYGTSEAYPVYPKPLPGTLQPNRRANIS</sequence>
<keyword evidence="3" id="KW-0732">Signal</keyword>
<dbReference type="Proteomes" id="UP000054477">
    <property type="component" value="Unassembled WGS sequence"/>
</dbReference>
<feature type="compositionally biased region" description="Basic and acidic residues" evidence="1">
    <location>
        <begin position="361"/>
        <end position="372"/>
    </location>
</feature>
<feature type="transmembrane region" description="Helical" evidence="2">
    <location>
        <begin position="167"/>
        <end position="189"/>
    </location>
</feature>
<feature type="compositionally biased region" description="Polar residues" evidence="1">
    <location>
        <begin position="508"/>
        <end position="517"/>
    </location>
</feature>
<dbReference type="AlphaFoldDB" id="A0A0C9WQG7"/>
<feature type="region of interest" description="Disordered" evidence="1">
    <location>
        <begin position="401"/>
        <end position="551"/>
    </location>
</feature>
<name>A0A0C9WQG7_9AGAR</name>
<keyword evidence="2" id="KW-0472">Membrane</keyword>
<keyword evidence="2" id="KW-1133">Transmembrane helix</keyword>
<keyword evidence="2" id="KW-0812">Transmembrane</keyword>
<accession>A0A0C9WQG7</accession>
<gene>
    <name evidence="4" type="ORF">K443DRAFT_684571</name>
</gene>
<organism evidence="4 5">
    <name type="scientific">Laccaria amethystina LaAM-08-1</name>
    <dbReference type="NCBI Taxonomy" id="1095629"/>
    <lineage>
        <taxon>Eukaryota</taxon>
        <taxon>Fungi</taxon>
        <taxon>Dikarya</taxon>
        <taxon>Basidiomycota</taxon>
        <taxon>Agaricomycotina</taxon>
        <taxon>Agaricomycetes</taxon>
        <taxon>Agaricomycetidae</taxon>
        <taxon>Agaricales</taxon>
        <taxon>Agaricineae</taxon>
        <taxon>Hydnangiaceae</taxon>
        <taxon>Laccaria</taxon>
    </lineage>
</organism>
<dbReference type="HOGENOM" id="CLU_442832_0_0_1"/>
<feature type="compositionally biased region" description="Basic and acidic residues" evidence="1">
    <location>
        <begin position="217"/>
        <end position="232"/>
    </location>
</feature>
<evidence type="ECO:0000256" key="1">
    <source>
        <dbReference type="SAM" id="MobiDB-lite"/>
    </source>
</evidence>
<reference evidence="4 5" key="1">
    <citation type="submission" date="2014-04" db="EMBL/GenBank/DDBJ databases">
        <authorList>
            <consortium name="DOE Joint Genome Institute"/>
            <person name="Kuo A."/>
            <person name="Kohler A."/>
            <person name="Nagy L.G."/>
            <person name="Floudas D."/>
            <person name="Copeland A."/>
            <person name="Barry K.W."/>
            <person name="Cichocki N."/>
            <person name="Veneault-Fourrey C."/>
            <person name="LaButti K."/>
            <person name="Lindquist E.A."/>
            <person name="Lipzen A."/>
            <person name="Lundell T."/>
            <person name="Morin E."/>
            <person name="Murat C."/>
            <person name="Sun H."/>
            <person name="Tunlid A."/>
            <person name="Henrissat B."/>
            <person name="Grigoriev I.V."/>
            <person name="Hibbett D.S."/>
            <person name="Martin F."/>
            <person name="Nordberg H.P."/>
            <person name="Cantor M.N."/>
            <person name="Hua S.X."/>
        </authorList>
    </citation>
    <scope>NUCLEOTIDE SEQUENCE [LARGE SCALE GENOMIC DNA]</scope>
    <source>
        <strain evidence="4 5">LaAM-08-1</strain>
    </source>
</reference>
<keyword evidence="5" id="KW-1185">Reference proteome</keyword>
<evidence type="ECO:0000313" key="4">
    <source>
        <dbReference type="EMBL" id="KIJ93420.1"/>
    </source>
</evidence>
<dbReference type="EMBL" id="KN838845">
    <property type="protein sequence ID" value="KIJ93420.1"/>
    <property type="molecule type" value="Genomic_DNA"/>
</dbReference>
<proteinExistence type="predicted"/>
<feature type="compositionally biased region" description="Pro residues" evidence="1">
    <location>
        <begin position="435"/>
        <end position="444"/>
    </location>
</feature>
<feature type="compositionally biased region" description="Basic and acidic residues" evidence="1">
    <location>
        <begin position="255"/>
        <end position="266"/>
    </location>
</feature>
<evidence type="ECO:0000256" key="2">
    <source>
        <dbReference type="SAM" id="Phobius"/>
    </source>
</evidence>
<feature type="region of interest" description="Disordered" evidence="1">
    <location>
        <begin position="352"/>
        <end position="375"/>
    </location>
</feature>
<feature type="compositionally biased region" description="Polar residues" evidence="1">
    <location>
        <begin position="445"/>
        <end position="458"/>
    </location>
</feature>
<reference evidence="5" key="2">
    <citation type="submission" date="2015-01" db="EMBL/GenBank/DDBJ databases">
        <title>Evolutionary Origins and Diversification of the Mycorrhizal Mutualists.</title>
        <authorList>
            <consortium name="DOE Joint Genome Institute"/>
            <consortium name="Mycorrhizal Genomics Consortium"/>
            <person name="Kohler A."/>
            <person name="Kuo A."/>
            <person name="Nagy L.G."/>
            <person name="Floudas D."/>
            <person name="Copeland A."/>
            <person name="Barry K.W."/>
            <person name="Cichocki N."/>
            <person name="Veneault-Fourrey C."/>
            <person name="LaButti K."/>
            <person name="Lindquist E.A."/>
            <person name="Lipzen A."/>
            <person name="Lundell T."/>
            <person name="Morin E."/>
            <person name="Murat C."/>
            <person name="Riley R."/>
            <person name="Ohm R."/>
            <person name="Sun H."/>
            <person name="Tunlid A."/>
            <person name="Henrissat B."/>
            <person name="Grigoriev I.V."/>
            <person name="Hibbett D.S."/>
            <person name="Martin F."/>
        </authorList>
    </citation>
    <scope>NUCLEOTIDE SEQUENCE [LARGE SCALE GENOMIC DNA]</scope>
    <source>
        <strain evidence="5">LaAM-08-1</strain>
    </source>
</reference>
<evidence type="ECO:0000256" key="3">
    <source>
        <dbReference type="SAM" id="SignalP"/>
    </source>
</evidence>
<evidence type="ECO:0000313" key="5">
    <source>
        <dbReference type="Proteomes" id="UP000054477"/>
    </source>
</evidence>
<feature type="compositionally biased region" description="Polar residues" evidence="1">
    <location>
        <begin position="401"/>
        <end position="416"/>
    </location>
</feature>